<dbReference type="GeneID" id="26626451"/>
<evidence type="ECO:0000313" key="2">
    <source>
        <dbReference type="EMBL" id="ALH23524.1"/>
    </source>
</evidence>
<feature type="region of interest" description="Disordered" evidence="1">
    <location>
        <begin position="1"/>
        <end position="39"/>
    </location>
</feature>
<keyword evidence="3" id="KW-1185">Reference proteome</keyword>
<evidence type="ECO:0000256" key="1">
    <source>
        <dbReference type="SAM" id="MobiDB-lite"/>
    </source>
</evidence>
<evidence type="ECO:0000313" key="3">
    <source>
        <dbReference type="Proteomes" id="UP000203864"/>
    </source>
</evidence>
<name>A0A0S0N4T4_9CAUD</name>
<organism evidence="2 3">
    <name type="scientific">Pseudomonas phage PaMx74</name>
    <dbReference type="NCBI Taxonomy" id="1175663"/>
    <lineage>
        <taxon>Viruses</taxon>
        <taxon>Duplodnaviria</taxon>
        <taxon>Heunggongvirae</taxon>
        <taxon>Uroviricota</taxon>
        <taxon>Caudoviricetes</taxon>
        <taxon>Mesyanzhinovviridae</taxon>
        <taxon>Bradleyvirinae</taxon>
        <taxon>Cinvestavvirus</taxon>
        <taxon>Cinvestavvirus PaMx74</taxon>
        <taxon>Pamexvirus PaMx74</taxon>
    </lineage>
</organism>
<dbReference type="OrthoDB" id="36497at10239"/>
<dbReference type="Proteomes" id="UP000203864">
    <property type="component" value="Segment"/>
</dbReference>
<reference evidence="2 3" key="1">
    <citation type="journal article" date="2012" name="Appl. Environ. Microbiol.">
        <title>High Diversity and Novel Species of Pseudomonas aeruginosa Bacteriophages.</title>
        <authorList>
            <person name="Sepulveda-Robles O."/>
            <person name="Kameyama L."/>
            <person name="Guarneros G."/>
        </authorList>
    </citation>
    <scope>NUCLEOTIDE SEQUENCE [LARGE SCALE GENOMIC DNA]</scope>
</reference>
<protein>
    <recommendedName>
        <fullName evidence="4">Virion structural protein</fullName>
    </recommendedName>
</protein>
<feature type="compositionally biased region" description="Polar residues" evidence="1">
    <location>
        <begin position="1"/>
        <end position="15"/>
    </location>
</feature>
<dbReference type="KEGG" id="vg:26626451"/>
<dbReference type="RefSeq" id="YP_009199460.1">
    <property type="nucleotide sequence ID" value="NC_028809.1"/>
</dbReference>
<gene>
    <name evidence="2" type="ORF">PaMx74_21</name>
</gene>
<evidence type="ECO:0008006" key="4">
    <source>
        <dbReference type="Google" id="ProtNLM"/>
    </source>
</evidence>
<proteinExistence type="predicted"/>
<sequence>MARYTSSDMTKPRTSAGQAPAQPPKAPAGQQTVRVPPGGQVTIRKATNGVIATVTGADWRDQGQVLAESASDLKIE</sequence>
<accession>A0A0S0N4T4</accession>
<dbReference type="EMBL" id="JQ067093">
    <property type="protein sequence ID" value="ALH23524.1"/>
    <property type="molecule type" value="Genomic_DNA"/>
</dbReference>